<evidence type="ECO:0000259" key="9">
    <source>
        <dbReference type="PROSITE" id="PS50240"/>
    </source>
</evidence>
<evidence type="ECO:0000256" key="6">
    <source>
        <dbReference type="ARBA" id="ARBA00023157"/>
    </source>
</evidence>
<dbReference type="SMART" id="SM00209">
    <property type="entry name" value="TSP1"/>
    <property type="match status" value="2"/>
</dbReference>
<dbReference type="SUPFAM" id="SSF50494">
    <property type="entry name" value="Trypsin-like serine proteases"/>
    <property type="match status" value="1"/>
</dbReference>
<dbReference type="InterPro" id="IPR043504">
    <property type="entry name" value="Peptidase_S1_PA_chymotrypsin"/>
</dbReference>
<dbReference type="GO" id="GO:0006508">
    <property type="term" value="P:proteolysis"/>
    <property type="evidence" value="ECO:0007669"/>
    <property type="project" value="UniProtKB-KW"/>
</dbReference>
<dbReference type="STRING" id="166423.A0A0N1ITX2"/>
<keyword evidence="6" id="KW-1015">Disulfide bond</keyword>
<dbReference type="FunFam" id="2.40.10.10:FF:000003">
    <property type="entry name" value="Transmembrane serine protease 3"/>
    <property type="match status" value="1"/>
</dbReference>
<keyword evidence="11" id="KW-1185">Reference proteome</keyword>
<gene>
    <name evidence="10" type="ORF">WN51_05890</name>
</gene>
<evidence type="ECO:0000256" key="5">
    <source>
        <dbReference type="ARBA" id="ARBA00022825"/>
    </source>
</evidence>
<keyword evidence="4 7" id="KW-0378">Hydrolase</keyword>
<proteinExistence type="predicted"/>
<dbReference type="PROSITE" id="PS00134">
    <property type="entry name" value="TRYPSIN_HIS"/>
    <property type="match status" value="1"/>
</dbReference>
<dbReference type="AlphaFoldDB" id="A0A0N1ITX2"/>
<name>A0A0N1ITX2_9HYME</name>
<feature type="compositionally biased region" description="Basic and acidic residues" evidence="8">
    <location>
        <begin position="142"/>
        <end position="157"/>
    </location>
</feature>
<feature type="region of interest" description="Disordered" evidence="8">
    <location>
        <begin position="118"/>
        <end position="159"/>
    </location>
</feature>
<evidence type="ECO:0000313" key="11">
    <source>
        <dbReference type="Proteomes" id="UP000053105"/>
    </source>
</evidence>
<dbReference type="InterPro" id="IPR001314">
    <property type="entry name" value="Peptidase_S1A"/>
</dbReference>
<evidence type="ECO:0000256" key="1">
    <source>
        <dbReference type="ARBA" id="ARBA00004613"/>
    </source>
</evidence>
<evidence type="ECO:0000256" key="4">
    <source>
        <dbReference type="ARBA" id="ARBA00022801"/>
    </source>
</evidence>
<accession>A0A0N1ITX2</accession>
<evidence type="ECO:0000256" key="8">
    <source>
        <dbReference type="SAM" id="MobiDB-lite"/>
    </source>
</evidence>
<feature type="domain" description="Peptidase S1" evidence="9">
    <location>
        <begin position="268"/>
        <end position="486"/>
    </location>
</feature>
<dbReference type="InterPro" id="IPR009003">
    <property type="entry name" value="Peptidase_S1_PA"/>
</dbReference>
<evidence type="ECO:0000256" key="3">
    <source>
        <dbReference type="ARBA" id="ARBA00022670"/>
    </source>
</evidence>
<feature type="compositionally biased region" description="Polar residues" evidence="8">
    <location>
        <begin position="894"/>
        <end position="911"/>
    </location>
</feature>
<dbReference type="GO" id="GO:0005615">
    <property type="term" value="C:extracellular space"/>
    <property type="evidence" value="ECO:0007669"/>
    <property type="project" value="TreeGrafter"/>
</dbReference>
<keyword evidence="2" id="KW-0964">Secreted</keyword>
<dbReference type="InterPro" id="IPR033116">
    <property type="entry name" value="TRYPSIN_SER"/>
</dbReference>
<feature type="region of interest" description="Disordered" evidence="8">
    <location>
        <begin position="522"/>
        <end position="545"/>
    </location>
</feature>
<dbReference type="PROSITE" id="PS00135">
    <property type="entry name" value="TRYPSIN_SER"/>
    <property type="match status" value="1"/>
</dbReference>
<dbReference type="PANTHER" id="PTHR24264:SF65">
    <property type="entry name" value="SRCR DOMAIN-CONTAINING PROTEIN"/>
    <property type="match status" value="1"/>
</dbReference>
<dbReference type="CDD" id="cd00190">
    <property type="entry name" value="Tryp_SPc"/>
    <property type="match status" value="1"/>
</dbReference>
<dbReference type="OrthoDB" id="10004439at2759"/>
<protein>
    <submittedName>
        <fullName evidence="10">Chymotrypsinogen B</fullName>
    </submittedName>
</protein>
<keyword evidence="5 7" id="KW-0720">Serine protease</keyword>
<dbReference type="InterPro" id="IPR000884">
    <property type="entry name" value="TSP1_rpt"/>
</dbReference>
<dbReference type="InterPro" id="IPR001254">
    <property type="entry name" value="Trypsin_dom"/>
</dbReference>
<dbReference type="PRINTS" id="PR00722">
    <property type="entry name" value="CHYMOTRYPSIN"/>
</dbReference>
<evidence type="ECO:0000313" key="10">
    <source>
        <dbReference type="EMBL" id="KOX78002.1"/>
    </source>
</evidence>
<organism evidence="10 11">
    <name type="scientific">Melipona quadrifasciata</name>
    <dbReference type="NCBI Taxonomy" id="166423"/>
    <lineage>
        <taxon>Eukaryota</taxon>
        <taxon>Metazoa</taxon>
        <taxon>Ecdysozoa</taxon>
        <taxon>Arthropoda</taxon>
        <taxon>Hexapoda</taxon>
        <taxon>Insecta</taxon>
        <taxon>Pterygota</taxon>
        <taxon>Neoptera</taxon>
        <taxon>Endopterygota</taxon>
        <taxon>Hymenoptera</taxon>
        <taxon>Apocrita</taxon>
        <taxon>Aculeata</taxon>
        <taxon>Apoidea</taxon>
        <taxon>Anthophila</taxon>
        <taxon>Apidae</taxon>
        <taxon>Melipona</taxon>
    </lineage>
</organism>
<dbReference type="Gene3D" id="2.40.10.10">
    <property type="entry name" value="Trypsin-like serine proteases"/>
    <property type="match status" value="1"/>
</dbReference>
<evidence type="ECO:0000256" key="2">
    <source>
        <dbReference type="ARBA" id="ARBA00022525"/>
    </source>
</evidence>
<dbReference type="EMBL" id="KQ435727">
    <property type="protein sequence ID" value="KOX78002.1"/>
    <property type="molecule type" value="Genomic_DNA"/>
</dbReference>
<dbReference type="PROSITE" id="PS50240">
    <property type="entry name" value="TRYPSIN_DOM"/>
    <property type="match status" value="1"/>
</dbReference>
<feature type="region of interest" description="Disordered" evidence="8">
    <location>
        <begin position="894"/>
        <end position="926"/>
    </location>
</feature>
<dbReference type="PANTHER" id="PTHR24264">
    <property type="entry name" value="TRYPSIN-RELATED"/>
    <property type="match status" value="1"/>
</dbReference>
<evidence type="ECO:0000256" key="7">
    <source>
        <dbReference type="RuleBase" id="RU363034"/>
    </source>
</evidence>
<dbReference type="Pfam" id="PF00089">
    <property type="entry name" value="Trypsin"/>
    <property type="match status" value="1"/>
</dbReference>
<dbReference type="GO" id="GO:0004252">
    <property type="term" value="F:serine-type endopeptidase activity"/>
    <property type="evidence" value="ECO:0007669"/>
    <property type="project" value="InterPro"/>
</dbReference>
<dbReference type="InterPro" id="IPR018114">
    <property type="entry name" value="TRYPSIN_HIS"/>
</dbReference>
<comment type="subcellular location">
    <subcellularLocation>
        <location evidence="1">Secreted</location>
    </subcellularLocation>
</comment>
<dbReference type="Proteomes" id="UP000053105">
    <property type="component" value="Unassembled WGS sequence"/>
</dbReference>
<dbReference type="InterPro" id="IPR050127">
    <property type="entry name" value="Serine_Proteases_S1"/>
</dbReference>
<sequence length="1274" mass="146582">MLHHVSNLGRDGSIKSVGASWRKEDHLHTLRDSGNGTLATDGNNGTSWQRVVDQDTAVQQLPKSRATKLSYFTNWSEWSVCDRHCTQNRVRRCRVKKKCSNTILREERTCQHNKRKSRWRRCKQHQRRGRRQKDKFHVIQVPRKEAEPRQGKQRGKDQSVGYYGKWSKWSPCTRLCTTQRHRWCKKPGICGRDVIRESAYCYVEGSFCQRWVHRKIRGSQEEDIDDIVLDEFELNPNMVDSFIPEKNSHTWKCGVPQKTSPLSYFTRIIGGRPSTPKSWPWQVAVLNRFREAFCGGTLVSPRWVLTAAHCIRKRLYVRIGEHDLTVKEGTELELRVDSVTIHPEYDADTVDNDVAMLRLPVTLTASSSRGVACLPAPNQPLPANQLCTIIGWGKSRVTDDFGTDVLHEARIPIVSSEACRNVYEDYRITDNMFCAGYRRGKMDSCAGDSGGPLLCQDPRKLNRPWTIFGITSFGEGCGKRGKNDGYDTCVIPLPIERRLIGHEKSVQQRVYQYNQRPTLSFSIDKTSKKKKKSRRGQRDEKQGGTVRADIISSVDRLLSMRSLDPIPFKVGRLLSNDERSDPLNQQDLQILVHLVSNFVPKLWRNKRTRQEINAQFPMRTRFMKHFLDNSLDVFRKLRSRLQFAINSMSVNCTLKMYRNVRPELGSFEQEIVKAIQRIFDAKPEVYNRSGTHDQTVLETLSKQRECEQQQQQQRTIDRIEESGAGRVDRPPVFTMFTEGHLRNLSQSQVHIRRIVYAMRSFSKDSRSQVMGNFGNLPPYFLTELNTSLHRSTTPLERQYKLVKLSQLNNRVRSKNVVLGAKESSTCNGNFTERKARWLIKQNSHNPKGYVQKGFGNKKKKRHRIVRSILVAQLLLAMIYEFVVLTTDKCSNTPMESVRPSQAQTDCSSNPHTRAHRRSAATETQARSHQAPLFIKRIYDYERERSSLRGSAFVSGPPVAASAAPVLSVFHKRASGPGARNRSGRGFLPVATPVFRSNDFPYSDITATSYMEMGKRKRHLPRTHQTPPLRRPIKQLVRNKLSAPAPTHPPNLESSPQRVLHDRHCRPVKLLDPLLVGWSMTMTLVTPRVHERAMGNCKVNSAENDPKRLQQNFPRRMVVVRFKGSKSKAQRRRTLEKLQLWYRRPLRKGDSGLRGETRSGKTRQPKPYKDVTANILHMKFQFLKIPNSILSLTIHQRYKLQPSKMKRLIERGFGERRRLLAEKHGTAECNYNLLPKVGYELQPRWGRNLYGSVDEIATHGEYGTSKCGIIQGKKI</sequence>
<feature type="compositionally biased region" description="Basic residues" evidence="8">
    <location>
        <begin position="118"/>
        <end position="134"/>
    </location>
</feature>
<keyword evidence="3 7" id="KW-0645">Protease</keyword>
<dbReference type="SMART" id="SM00020">
    <property type="entry name" value="Tryp_SPc"/>
    <property type="match status" value="1"/>
</dbReference>
<reference evidence="10 11" key="1">
    <citation type="submission" date="2015-07" db="EMBL/GenBank/DDBJ databases">
        <title>The genome of Melipona quadrifasciata.</title>
        <authorList>
            <person name="Pan H."/>
            <person name="Kapheim K."/>
        </authorList>
    </citation>
    <scope>NUCLEOTIDE SEQUENCE [LARGE SCALE GENOMIC DNA]</scope>
    <source>
        <strain evidence="10">0111107301</strain>
        <tissue evidence="10">Whole body</tissue>
    </source>
</reference>